<feature type="compositionally biased region" description="Acidic residues" evidence="2">
    <location>
        <begin position="1"/>
        <end position="36"/>
    </location>
</feature>
<gene>
    <name evidence="3" type="ORF">BJ554DRAFT_5008</name>
</gene>
<evidence type="ECO:0000313" key="3">
    <source>
        <dbReference type="EMBL" id="KAG5455544.1"/>
    </source>
</evidence>
<dbReference type="PANTHER" id="PTHR10972">
    <property type="entry name" value="OXYSTEROL-BINDING PROTEIN-RELATED"/>
    <property type="match status" value="1"/>
</dbReference>
<feature type="non-terminal residue" evidence="3">
    <location>
        <position position="1"/>
    </location>
</feature>
<dbReference type="GO" id="GO:0005886">
    <property type="term" value="C:plasma membrane"/>
    <property type="evidence" value="ECO:0007669"/>
    <property type="project" value="TreeGrafter"/>
</dbReference>
<name>A0A8H8DDW4_9FUNG</name>
<evidence type="ECO:0000256" key="1">
    <source>
        <dbReference type="ARBA" id="ARBA00008842"/>
    </source>
</evidence>
<feature type="region of interest" description="Disordered" evidence="2">
    <location>
        <begin position="1"/>
        <end position="74"/>
    </location>
</feature>
<accession>A0A8H8DDW4</accession>
<dbReference type="SUPFAM" id="SSF144000">
    <property type="entry name" value="Oxysterol-binding protein-like"/>
    <property type="match status" value="1"/>
</dbReference>
<comment type="caution">
    <text evidence="3">The sequence shown here is derived from an EMBL/GenBank/DDBJ whole genome shotgun (WGS) entry which is preliminary data.</text>
</comment>
<dbReference type="Proteomes" id="UP000673691">
    <property type="component" value="Unassembled WGS sequence"/>
</dbReference>
<sequence>EIVLEDDSLDEDDNNVGDAQREDEDDEVDDDEEDFSSDMFEARNGTGKSGMGRLSAAGRVPKDSVTTDAAPPSTVPVRASFAAPVQRRHLLPATACVETASIVSIFRKNVGKDFSTIPMPVTTSEPISILQKLAENLEYSELLDIACKQADSATRMLYVAAFVVSGYSNGRGARKPFNPMLGETYELVREDKGFRFIAEKVSHYPVITAVRDHLVVPKLLFPVRPLIGTVNADGLLVSLCHAESEEWVYWHDSRVKAKFWGKSMVR</sequence>
<protein>
    <submittedName>
        <fullName evidence="3">Oxysterol-binding protein-domain-containing protein</fullName>
    </submittedName>
</protein>
<dbReference type="GO" id="GO:0097038">
    <property type="term" value="C:perinuclear endoplasmic reticulum"/>
    <property type="evidence" value="ECO:0007669"/>
    <property type="project" value="TreeGrafter"/>
</dbReference>
<comment type="similarity">
    <text evidence="1">Belongs to the OSBP family.</text>
</comment>
<dbReference type="Pfam" id="PF01237">
    <property type="entry name" value="Oxysterol_BP"/>
    <property type="match status" value="1"/>
</dbReference>
<organism evidence="3 4">
    <name type="scientific">Olpidium bornovanus</name>
    <dbReference type="NCBI Taxonomy" id="278681"/>
    <lineage>
        <taxon>Eukaryota</taxon>
        <taxon>Fungi</taxon>
        <taxon>Fungi incertae sedis</taxon>
        <taxon>Olpidiomycota</taxon>
        <taxon>Olpidiomycotina</taxon>
        <taxon>Olpidiomycetes</taxon>
        <taxon>Olpidiales</taxon>
        <taxon>Olpidiaceae</taxon>
        <taxon>Olpidium</taxon>
    </lineage>
</organism>
<dbReference type="GO" id="GO:0005829">
    <property type="term" value="C:cytosol"/>
    <property type="evidence" value="ECO:0007669"/>
    <property type="project" value="TreeGrafter"/>
</dbReference>
<dbReference type="EMBL" id="JAEFCI010013198">
    <property type="protein sequence ID" value="KAG5455544.1"/>
    <property type="molecule type" value="Genomic_DNA"/>
</dbReference>
<keyword evidence="4" id="KW-1185">Reference proteome</keyword>
<reference evidence="3 4" key="1">
    <citation type="journal article" name="Sci. Rep.">
        <title>Genome-scale phylogenetic analyses confirm Olpidium as the closest living zoosporic fungus to the non-flagellated, terrestrial fungi.</title>
        <authorList>
            <person name="Chang Y."/>
            <person name="Rochon D."/>
            <person name="Sekimoto S."/>
            <person name="Wang Y."/>
            <person name="Chovatia M."/>
            <person name="Sandor L."/>
            <person name="Salamov A."/>
            <person name="Grigoriev I.V."/>
            <person name="Stajich J.E."/>
            <person name="Spatafora J.W."/>
        </authorList>
    </citation>
    <scope>NUCLEOTIDE SEQUENCE [LARGE SCALE GENOMIC DNA]</scope>
    <source>
        <strain evidence="3">S191</strain>
    </source>
</reference>
<dbReference type="PANTHER" id="PTHR10972:SF203">
    <property type="entry name" value="OXYSTEROL-BINDING PROTEIN HOMOLOG 3"/>
    <property type="match status" value="1"/>
</dbReference>
<dbReference type="GO" id="GO:0032934">
    <property type="term" value="F:sterol binding"/>
    <property type="evidence" value="ECO:0007669"/>
    <property type="project" value="TreeGrafter"/>
</dbReference>
<dbReference type="OrthoDB" id="1854502at2759"/>
<evidence type="ECO:0000256" key="2">
    <source>
        <dbReference type="SAM" id="MobiDB-lite"/>
    </source>
</evidence>
<dbReference type="InterPro" id="IPR000648">
    <property type="entry name" value="Oxysterol-bd"/>
</dbReference>
<dbReference type="AlphaFoldDB" id="A0A8H8DDW4"/>
<dbReference type="InterPro" id="IPR037239">
    <property type="entry name" value="OSBP_sf"/>
</dbReference>
<proteinExistence type="inferred from homology"/>
<evidence type="ECO:0000313" key="4">
    <source>
        <dbReference type="Proteomes" id="UP000673691"/>
    </source>
</evidence>